<dbReference type="PANTHER" id="PTHR11527">
    <property type="entry name" value="HEAT-SHOCK PROTEIN 20 FAMILY MEMBER"/>
    <property type="match status" value="1"/>
</dbReference>
<dbReference type="EMBL" id="JAAKYA010000079">
    <property type="protein sequence ID" value="NGO40033.1"/>
    <property type="molecule type" value="Genomic_DNA"/>
</dbReference>
<keyword evidence="6" id="KW-1185">Reference proteome</keyword>
<comment type="similarity">
    <text evidence="1 2">Belongs to the small heat shock protein (HSP20) family.</text>
</comment>
<dbReference type="Gene3D" id="2.60.40.790">
    <property type="match status" value="1"/>
</dbReference>
<dbReference type="PROSITE" id="PS01031">
    <property type="entry name" value="SHSP"/>
    <property type="match status" value="1"/>
</dbReference>
<evidence type="ECO:0000313" key="5">
    <source>
        <dbReference type="EMBL" id="NGO40033.1"/>
    </source>
</evidence>
<dbReference type="InterPro" id="IPR031107">
    <property type="entry name" value="Small_HSP"/>
</dbReference>
<dbReference type="AlphaFoldDB" id="A0A6M1RQT7"/>
<organism evidence="5 6">
    <name type="scientific">Limisphaera ngatamarikiensis</name>
    <dbReference type="NCBI Taxonomy" id="1324935"/>
    <lineage>
        <taxon>Bacteria</taxon>
        <taxon>Pseudomonadati</taxon>
        <taxon>Verrucomicrobiota</taxon>
        <taxon>Verrucomicrobiia</taxon>
        <taxon>Limisphaerales</taxon>
        <taxon>Limisphaeraceae</taxon>
        <taxon>Limisphaera</taxon>
    </lineage>
</organism>
<dbReference type="CDD" id="cd06464">
    <property type="entry name" value="ACD_sHsps-like"/>
    <property type="match status" value="1"/>
</dbReference>
<evidence type="ECO:0000256" key="3">
    <source>
        <dbReference type="SAM" id="MobiDB-lite"/>
    </source>
</evidence>
<evidence type="ECO:0000259" key="4">
    <source>
        <dbReference type="PROSITE" id="PS01031"/>
    </source>
</evidence>
<evidence type="ECO:0000256" key="2">
    <source>
        <dbReference type="RuleBase" id="RU003616"/>
    </source>
</evidence>
<dbReference type="InterPro" id="IPR008978">
    <property type="entry name" value="HSP20-like_chaperone"/>
</dbReference>
<accession>A0A6M1RQT7</accession>
<sequence>MATMKSSAHVPGRPVVSRREPSEQAQWQPNTDLYTTEDGLVVKVELAGMSSENLEILVEGNRLCIRGHRPDSCRAARCNFLVMEISYGWFERVLELPECYDLSRARAVYVNGFLRIDVPLARESVPGRKRLTVEPAPNGK</sequence>
<comment type="caution">
    <text evidence="5">The sequence shown here is derived from an EMBL/GenBank/DDBJ whole genome shotgun (WGS) entry which is preliminary data.</text>
</comment>
<feature type="domain" description="SHSP" evidence="4">
    <location>
        <begin position="22"/>
        <end position="136"/>
    </location>
</feature>
<evidence type="ECO:0000256" key="1">
    <source>
        <dbReference type="PROSITE-ProRule" id="PRU00285"/>
    </source>
</evidence>
<gene>
    <name evidence="5" type="ORF">G4L39_11615</name>
</gene>
<feature type="region of interest" description="Disordered" evidence="3">
    <location>
        <begin position="1"/>
        <end position="26"/>
    </location>
</feature>
<dbReference type="RefSeq" id="WP_165108350.1">
    <property type="nucleotide sequence ID" value="NZ_JAAKYA010000079.1"/>
</dbReference>
<dbReference type="InterPro" id="IPR002068">
    <property type="entry name" value="A-crystallin/Hsp20_dom"/>
</dbReference>
<name>A0A6M1RQT7_9BACT</name>
<reference evidence="5 6" key="1">
    <citation type="submission" date="2020-02" db="EMBL/GenBank/DDBJ databases">
        <title>Draft genome sequence of Limisphaera ngatamarikiensis NGM72.4T, a thermophilic Verrucomicrobia grouped in subdivision 3.</title>
        <authorList>
            <person name="Carere C.R."/>
            <person name="Steen J."/>
            <person name="Hugenholtz P."/>
            <person name="Stott M.B."/>
        </authorList>
    </citation>
    <scope>NUCLEOTIDE SEQUENCE [LARGE SCALE GENOMIC DNA]</scope>
    <source>
        <strain evidence="5 6">NGM72.4</strain>
    </source>
</reference>
<dbReference type="SUPFAM" id="SSF49764">
    <property type="entry name" value="HSP20-like chaperones"/>
    <property type="match status" value="1"/>
</dbReference>
<evidence type="ECO:0000313" key="6">
    <source>
        <dbReference type="Proteomes" id="UP000477311"/>
    </source>
</evidence>
<protein>
    <submittedName>
        <fullName evidence="5">Hsp20/alpha crystallin family protein</fullName>
    </submittedName>
</protein>
<dbReference type="Pfam" id="PF00011">
    <property type="entry name" value="HSP20"/>
    <property type="match status" value="1"/>
</dbReference>
<proteinExistence type="inferred from homology"/>
<dbReference type="Proteomes" id="UP000477311">
    <property type="component" value="Unassembled WGS sequence"/>
</dbReference>